<organism evidence="2 3">
    <name type="scientific">Trebonia kvetii</name>
    <dbReference type="NCBI Taxonomy" id="2480626"/>
    <lineage>
        <taxon>Bacteria</taxon>
        <taxon>Bacillati</taxon>
        <taxon>Actinomycetota</taxon>
        <taxon>Actinomycetes</taxon>
        <taxon>Streptosporangiales</taxon>
        <taxon>Treboniaceae</taxon>
        <taxon>Trebonia</taxon>
    </lineage>
</organism>
<gene>
    <name evidence="2" type="ORF">EAS64_22910</name>
</gene>
<dbReference type="SMART" id="SM00347">
    <property type="entry name" value="HTH_MARR"/>
    <property type="match status" value="1"/>
</dbReference>
<dbReference type="PANTHER" id="PTHR39515:SF2">
    <property type="entry name" value="HTH-TYPE TRANSCRIPTIONAL REGULATOR RV0880"/>
    <property type="match status" value="1"/>
</dbReference>
<dbReference type="InterPro" id="IPR036388">
    <property type="entry name" value="WH-like_DNA-bd_sf"/>
</dbReference>
<dbReference type="Proteomes" id="UP000460272">
    <property type="component" value="Unassembled WGS sequence"/>
</dbReference>
<reference evidence="2 3" key="1">
    <citation type="submission" date="2018-11" db="EMBL/GenBank/DDBJ databases">
        <title>Trebonia kvetii gen.nov., sp.nov., a novel acidophilic actinobacterium, and proposal of the new actinobacterial family Treboniaceae fam. nov.</title>
        <authorList>
            <person name="Rapoport D."/>
            <person name="Sagova-Mareckova M."/>
            <person name="Sedlacek I."/>
            <person name="Provaznik J."/>
            <person name="Kralova S."/>
            <person name="Pavlinic D."/>
            <person name="Benes V."/>
            <person name="Kopecky J."/>
        </authorList>
    </citation>
    <scope>NUCLEOTIDE SEQUENCE [LARGE SCALE GENOMIC DNA]</scope>
    <source>
        <strain evidence="2 3">15Tr583</strain>
    </source>
</reference>
<dbReference type="SUPFAM" id="SSF46785">
    <property type="entry name" value="Winged helix' DNA-binding domain"/>
    <property type="match status" value="1"/>
</dbReference>
<dbReference type="OrthoDB" id="3216907at2"/>
<protein>
    <submittedName>
        <fullName evidence="2">MarR family transcriptional regulator</fullName>
    </submittedName>
</protein>
<evidence type="ECO:0000313" key="2">
    <source>
        <dbReference type="EMBL" id="TVZ03276.1"/>
    </source>
</evidence>
<dbReference type="InterPro" id="IPR036390">
    <property type="entry name" value="WH_DNA-bd_sf"/>
</dbReference>
<evidence type="ECO:0000259" key="1">
    <source>
        <dbReference type="PROSITE" id="PS50995"/>
    </source>
</evidence>
<dbReference type="GO" id="GO:0003700">
    <property type="term" value="F:DNA-binding transcription factor activity"/>
    <property type="evidence" value="ECO:0007669"/>
    <property type="project" value="InterPro"/>
</dbReference>
<dbReference type="PANTHER" id="PTHR39515">
    <property type="entry name" value="CONSERVED PROTEIN"/>
    <property type="match status" value="1"/>
</dbReference>
<comment type="caution">
    <text evidence="2">The sequence shown here is derived from an EMBL/GenBank/DDBJ whole genome shotgun (WGS) entry which is preliminary data.</text>
</comment>
<accession>A0A6P2BYI4</accession>
<dbReference type="Pfam" id="PF01047">
    <property type="entry name" value="MarR"/>
    <property type="match status" value="1"/>
</dbReference>
<name>A0A6P2BYI4_9ACTN</name>
<evidence type="ECO:0000313" key="3">
    <source>
        <dbReference type="Proteomes" id="UP000460272"/>
    </source>
</evidence>
<proteinExistence type="predicted"/>
<dbReference type="AlphaFoldDB" id="A0A6P2BYI4"/>
<keyword evidence="3" id="KW-1185">Reference proteome</keyword>
<dbReference type="RefSeq" id="WP_145855886.1">
    <property type="nucleotide sequence ID" value="NZ_RPFW01000004.1"/>
</dbReference>
<dbReference type="EMBL" id="RPFW01000004">
    <property type="protein sequence ID" value="TVZ03276.1"/>
    <property type="molecule type" value="Genomic_DNA"/>
</dbReference>
<dbReference type="PROSITE" id="PS50995">
    <property type="entry name" value="HTH_MARR_2"/>
    <property type="match status" value="1"/>
</dbReference>
<feature type="domain" description="HTH marR-type" evidence="1">
    <location>
        <begin position="2"/>
        <end position="144"/>
    </location>
</feature>
<dbReference type="InterPro" id="IPR052526">
    <property type="entry name" value="HTH-type_Bedaq_tolerance"/>
</dbReference>
<sequence length="149" mass="16343">MDTELVVRLRAVIPRLARVLNDTSTGEDLTPTQYSVLALVRIRGPLGLAELTELEGLNPTMLSRIVKVLDERGLIRRMQDPEDLRAARVAVTPEGEQVHDRVRAQRTRVLSDCLHGLPAQTTAALLAAVPDLEELAEALKPMAGRPVRG</sequence>
<dbReference type="InterPro" id="IPR000835">
    <property type="entry name" value="HTH_MarR-typ"/>
</dbReference>
<dbReference type="Gene3D" id="1.10.10.10">
    <property type="entry name" value="Winged helix-like DNA-binding domain superfamily/Winged helix DNA-binding domain"/>
    <property type="match status" value="1"/>
</dbReference>